<proteinExistence type="predicted"/>
<dbReference type="SUPFAM" id="SSF46689">
    <property type="entry name" value="Homeodomain-like"/>
    <property type="match status" value="1"/>
</dbReference>
<evidence type="ECO:0000256" key="1">
    <source>
        <dbReference type="ARBA" id="ARBA00023125"/>
    </source>
</evidence>
<evidence type="ECO:0000313" key="4">
    <source>
        <dbReference type="EMBL" id="GAA6197547.1"/>
    </source>
</evidence>
<dbReference type="InterPro" id="IPR050624">
    <property type="entry name" value="HTH-type_Tx_Regulator"/>
</dbReference>
<evidence type="ECO:0000256" key="2">
    <source>
        <dbReference type="PROSITE-ProRule" id="PRU00335"/>
    </source>
</evidence>
<dbReference type="RefSeq" id="WP_353401196.1">
    <property type="nucleotide sequence ID" value="NZ_BAABWU010000012.1"/>
</dbReference>
<reference evidence="4 5" key="1">
    <citation type="submission" date="2024-04" db="EMBL/GenBank/DDBJ databases">
        <title>Draft genome sequence of Pseudophaeobacter arcticus NBRC 116598.</title>
        <authorList>
            <person name="Miyakawa T."/>
            <person name="Kusuya Y."/>
            <person name="Miura T."/>
        </authorList>
    </citation>
    <scope>NUCLEOTIDE SEQUENCE [LARGE SCALE GENOMIC DNA]</scope>
    <source>
        <strain evidence="4 5">SU-CL00105</strain>
    </source>
</reference>
<dbReference type="PANTHER" id="PTHR43479">
    <property type="entry name" value="ACREF/ENVCD OPERON REPRESSOR-RELATED"/>
    <property type="match status" value="1"/>
</dbReference>
<evidence type="ECO:0000313" key="5">
    <source>
        <dbReference type="Proteomes" id="UP001441944"/>
    </source>
</evidence>
<dbReference type="InterPro" id="IPR023772">
    <property type="entry name" value="DNA-bd_HTH_TetR-type_CS"/>
</dbReference>
<feature type="DNA-binding region" description="H-T-H motif" evidence="2">
    <location>
        <begin position="37"/>
        <end position="56"/>
    </location>
</feature>
<dbReference type="EMBL" id="BAABWU010000012">
    <property type="protein sequence ID" value="GAA6197547.1"/>
    <property type="molecule type" value="Genomic_DNA"/>
</dbReference>
<protein>
    <recommendedName>
        <fullName evidence="3">HTH tetR-type domain-containing protein</fullName>
    </recommendedName>
</protein>
<sequence>MDKKLPTARIRDSEKTVAALKRAAIDQLISNGFAGLSIAPLLKKAGVSRGALFHHFASKDALVVAAFEDVLAEFAICLTRISQRLRSGEIGLEEFVTETSAAFASDLFIATMEMSLGMRVEEFLSEAAQDAIVVWRENLLRFWTDTFDLPALSQAEQETHWAIASNTLRGYGFTNSFGHQEVATRHMRQGFAQFFLTGAVIKPAITPDISALQGKKTTNSGEEK</sequence>
<dbReference type="PROSITE" id="PS01081">
    <property type="entry name" value="HTH_TETR_1"/>
    <property type="match status" value="1"/>
</dbReference>
<keyword evidence="5" id="KW-1185">Reference proteome</keyword>
<dbReference type="InterPro" id="IPR009057">
    <property type="entry name" value="Homeodomain-like_sf"/>
</dbReference>
<comment type="caution">
    <text evidence="4">The sequence shown here is derived from an EMBL/GenBank/DDBJ whole genome shotgun (WGS) entry which is preliminary data.</text>
</comment>
<evidence type="ECO:0000259" key="3">
    <source>
        <dbReference type="PROSITE" id="PS50977"/>
    </source>
</evidence>
<keyword evidence="1 2" id="KW-0238">DNA-binding</keyword>
<accession>A0ABQ0ANU1</accession>
<dbReference type="PRINTS" id="PR00455">
    <property type="entry name" value="HTHTETR"/>
</dbReference>
<dbReference type="Pfam" id="PF00440">
    <property type="entry name" value="TetR_N"/>
    <property type="match status" value="1"/>
</dbReference>
<organism evidence="4 5">
    <name type="scientific">Pseudophaeobacter arcticus</name>
    <dbReference type="NCBI Taxonomy" id="385492"/>
    <lineage>
        <taxon>Bacteria</taxon>
        <taxon>Pseudomonadati</taxon>
        <taxon>Pseudomonadota</taxon>
        <taxon>Alphaproteobacteria</taxon>
        <taxon>Rhodobacterales</taxon>
        <taxon>Paracoccaceae</taxon>
        <taxon>Pseudophaeobacter</taxon>
    </lineage>
</organism>
<dbReference type="Gene3D" id="1.10.357.10">
    <property type="entry name" value="Tetracycline Repressor, domain 2"/>
    <property type="match status" value="1"/>
</dbReference>
<feature type="domain" description="HTH tetR-type" evidence="3">
    <location>
        <begin position="14"/>
        <end position="74"/>
    </location>
</feature>
<dbReference type="PANTHER" id="PTHR43479:SF11">
    <property type="entry name" value="ACREF_ENVCD OPERON REPRESSOR-RELATED"/>
    <property type="match status" value="1"/>
</dbReference>
<name>A0ABQ0ANU1_9RHOB</name>
<dbReference type="InterPro" id="IPR001647">
    <property type="entry name" value="HTH_TetR"/>
</dbReference>
<dbReference type="Proteomes" id="UP001441944">
    <property type="component" value="Unassembled WGS sequence"/>
</dbReference>
<gene>
    <name evidence="4" type="ORF">NBRC116598_29910</name>
</gene>
<dbReference type="PROSITE" id="PS50977">
    <property type="entry name" value="HTH_TETR_2"/>
    <property type="match status" value="1"/>
</dbReference>